<comment type="catalytic activity">
    <reaction evidence="9">
        <text>S-methyl-5'-thioadenosine + phosphate = 5-(methylsulfanyl)-alpha-D-ribose 1-phosphate + adenine</text>
        <dbReference type="Rhea" id="RHEA:11852"/>
        <dbReference type="ChEBI" id="CHEBI:16708"/>
        <dbReference type="ChEBI" id="CHEBI:17509"/>
        <dbReference type="ChEBI" id="CHEBI:43474"/>
        <dbReference type="ChEBI" id="CHEBI:58533"/>
        <dbReference type="EC" id="2.4.2.28"/>
    </reaction>
    <physiologicalReaction direction="left-to-right" evidence="9">
        <dbReference type="Rhea" id="RHEA:11853"/>
    </physiologicalReaction>
</comment>
<keyword evidence="6" id="KW-0862">Zinc</keyword>
<evidence type="ECO:0000256" key="10">
    <source>
        <dbReference type="RuleBase" id="RU361274"/>
    </source>
</evidence>
<evidence type="ECO:0000256" key="6">
    <source>
        <dbReference type="ARBA" id="ARBA00022833"/>
    </source>
</evidence>
<protein>
    <recommendedName>
        <fullName evidence="10">Purine nucleoside phosphorylase</fullName>
    </recommendedName>
</protein>
<evidence type="ECO:0000256" key="4">
    <source>
        <dbReference type="ARBA" id="ARBA00022723"/>
    </source>
</evidence>
<dbReference type="AlphaFoldDB" id="A0A1G6ZJM9"/>
<evidence type="ECO:0000313" key="12">
    <source>
        <dbReference type="Proteomes" id="UP000243205"/>
    </source>
</evidence>
<dbReference type="Gene3D" id="3.60.140.10">
    <property type="entry name" value="CNF1/YfiH-like putative cysteine hydrolases"/>
    <property type="match status" value="1"/>
</dbReference>
<evidence type="ECO:0000313" key="11">
    <source>
        <dbReference type="EMBL" id="SDE02613.1"/>
    </source>
</evidence>
<dbReference type="InterPro" id="IPR011324">
    <property type="entry name" value="Cytotoxic_necrot_fac-like_cat"/>
</dbReference>
<dbReference type="InterPro" id="IPR038371">
    <property type="entry name" value="Cu_polyphenol_OxRdtase_sf"/>
</dbReference>
<evidence type="ECO:0000256" key="3">
    <source>
        <dbReference type="ARBA" id="ARBA00022679"/>
    </source>
</evidence>
<dbReference type="Proteomes" id="UP000243205">
    <property type="component" value="Unassembled WGS sequence"/>
</dbReference>
<proteinExistence type="inferred from homology"/>
<keyword evidence="4" id="KW-0479">Metal-binding</keyword>
<reference evidence="12" key="1">
    <citation type="submission" date="2016-10" db="EMBL/GenBank/DDBJ databases">
        <authorList>
            <person name="Varghese N."/>
            <person name="Submissions S."/>
        </authorList>
    </citation>
    <scope>NUCLEOTIDE SEQUENCE [LARGE SCALE GENOMIC DNA]</scope>
    <source>
        <strain evidence="12">DSM 8987</strain>
    </source>
</reference>
<dbReference type="NCBIfam" id="TIGR00726">
    <property type="entry name" value="peptidoglycan editing factor PgeF"/>
    <property type="match status" value="1"/>
</dbReference>
<dbReference type="EMBL" id="FNAQ01000003">
    <property type="protein sequence ID" value="SDE02613.1"/>
    <property type="molecule type" value="Genomic_DNA"/>
</dbReference>
<keyword evidence="3" id="KW-0808">Transferase</keyword>
<sequence>MELVRQGKISYLQAAWAKPPQLFAGVTTRNGGVSRPPYNSLNLGSNTDDAPYNVEGNRSTLAHSFDIALHELLLVKQVHGNDILLVDDDNHDVSHFQNVEADAIITARPGLMIGVTVADCYPLLLADPRRRVAAVAHLGWRGMAAGLIGKTVAAMVEEFGCQRSQLLAALGPGISARHYRVGKEVRDAFRANPLAGDWSALATEVALGQWQLDLQKSALLQLAAAGIDGPRCDASDLCSYRNKDMLFSYRRDQGQTGRQMGFVLLR</sequence>
<dbReference type="GO" id="GO:0016787">
    <property type="term" value="F:hydrolase activity"/>
    <property type="evidence" value="ECO:0007669"/>
    <property type="project" value="UniProtKB-KW"/>
</dbReference>
<comment type="catalytic activity">
    <reaction evidence="7">
        <text>adenosine + H2O + H(+) = inosine + NH4(+)</text>
        <dbReference type="Rhea" id="RHEA:24408"/>
        <dbReference type="ChEBI" id="CHEBI:15377"/>
        <dbReference type="ChEBI" id="CHEBI:15378"/>
        <dbReference type="ChEBI" id="CHEBI:16335"/>
        <dbReference type="ChEBI" id="CHEBI:17596"/>
        <dbReference type="ChEBI" id="CHEBI:28938"/>
        <dbReference type="EC" id="3.5.4.4"/>
    </reaction>
    <physiologicalReaction direction="left-to-right" evidence="7">
        <dbReference type="Rhea" id="RHEA:24409"/>
    </physiologicalReaction>
</comment>
<dbReference type="GO" id="GO:0017061">
    <property type="term" value="F:S-methyl-5-thioadenosine phosphorylase activity"/>
    <property type="evidence" value="ECO:0007669"/>
    <property type="project" value="UniProtKB-EC"/>
</dbReference>
<keyword evidence="12" id="KW-1185">Reference proteome</keyword>
<keyword evidence="5" id="KW-0378">Hydrolase</keyword>
<evidence type="ECO:0000256" key="2">
    <source>
        <dbReference type="ARBA" id="ARBA00007353"/>
    </source>
</evidence>
<organism evidence="11 12">
    <name type="scientific">Desulfuromonas thiophila</name>
    <dbReference type="NCBI Taxonomy" id="57664"/>
    <lineage>
        <taxon>Bacteria</taxon>
        <taxon>Pseudomonadati</taxon>
        <taxon>Thermodesulfobacteriota</taxon>
        <taxon>Desulfuromonadia</taxon>
        <taxon>Desulfuromonadales</taxon>
        <taxon>Desulfuromonadaceae</taxon>
        <taxon>Desulfuromonas</taxon>
    </lineage>
</organism>
<dbReference type="CDD" id="cd16833">
    <property type="entry name" value="YfiH"/>
    <property type="match status" value="1"/>
</dbReference>
<evidence type="ECO:0000256" key="5">
    <source>
        <dbReference type="ARBA" id="ARBA00022801"/>
    </source>
</evidence>
<gene>
    <name evidence="11" type="ORF">SAMN05661003_10310</name>
</gene>
<dbReference type="RefSeq" id="WP_092076503.1">
    <property type="nucleotide sequence ID" value="NZ_FNAQ01000003.1"/>
</dbReference>
<dbReference type="GO" id="GO:0005507">
    <property type="term" value="F:copper ion binding"/>
    <property type="evidence" value="ECO:0007669"/>
    <property type="project" value="TreeGrafter"/>
</dbReference>
<comment type="catalytic activity">
    <reaction evidence="1">
        <text>inosine + phosphate = alpha-D-ribose 1-phosphate + hypoxanthine</text>
        <dbReference type="Rhea" id="RHEA:27646"/>
        <dbReference type="ChEBI" id="CHEBI:17368"/>
        <dbReference type="ChEBI" id="CHEBI:17596"/>
        <dbReference type="ChEBI" id="CHEBI:43474"/>
        <dbReference type="ChEBI" id="CHEBI:57720"/>
        <dbReference type="EC" id="2.4.2.1"/>
    </reaction>
    <physiologicalReaction direction="left-to-right" evidence="1">
        <dbReference type="Rhea" id="RHEA:27647"/>
    </physiologicalReaction>
</comment>
<dbReference type="STRING" id="57664.SAMN05661003_10310"/>
<dbReference type="InterPro" id="IPR003730">
    <property type="entry name" value="Cu_polyphenol_OxRdtase"/>
</dbReference>
<evidence type="ECO:0000256" key="7">
    <source>
        <dbReference type="ARBA" id="ARBA00047989"/>
    </source>
</evidence>
<dbReference type="PANTHER" id="PTHR30616">
    <property type="entry name" value="UNCHARACTERIZED PROTEIN YFIH"/>
    <property type="match status" value="1"/>
</dbReference>
<dbReference type="OrthoDB" id="4279at2"/>
<dbReference type="PANTHER" id="PTHR30616:SF2">
    <property type="entry name" value="PURINE NUCLEOSIDE PHOSPHORYLASE LACC1"/>
    <property type="match status" value="1"/>
</dbReference>
<evidence type="ECO:0000256" key="9">
    <source>
        <dbReference type="ARBA" id="ARBA00049893"/>
    </source>
</evidence>
<evidence type="ECO:0000256" key="8">
    <source>
        <dbReference type="ARBA" id="ARBA00048968"/>
    </source>
</evidence>
<comment type="catalytic activity">
    <reaction evidence="8">
        <text>adenosine + phosphate = alpha-D-ribose 1-phosphate + adenine</text>
        <dbReference type="Rhea" id="RHEA:27642"/>
        <dbReference type="ChEBI" id="CHEBI:16335"/>
        <dbReference type="ChEBI" id="CHEBI:16708"/>
        <dbReference type="ChEBI" id="CHEBI:43474"/>
        <dbReference type="ChEBI" id="CHEBI:57720"/>
        <dbReference type="EC" id="2.4.2.1"/>
    </reaction>
    <physiologicalReaction direction="left-to-right" evidence="8">
        <dbReference type="Rhea" id="RHEA:27643"/>
    </physiologicalReaction>
</comment>
<accession>A0A1G6ZJM9</accession>
<evidence type="ECO:0000256" key="1">
    <source>
        <dbReference type="ARBA" id="ARBA00000553"/>
    </source>
</evidence>
<dbReference type="SUPFAM" id="SSF64438">
    <property type="entry name" value="CNF1/YfiH-like putative cysteine hydrolases"/>
    <property type="match status" value="1"/>
</dbReference>
<name>A0A1G6ZJM9_9BACT</name>
<comment type="similarity">
    <text evidence="2 10">Belongs to the purine nucleoside phosphorylase YfiH/LACC1 family.</text>
</comment>
<dbReference type="Pfam" id="PF02578">
    <property type="entry name" value="Cu-oxidase_4"/>
    <property type="match status" value="1"/>
</dbReference>